<comment type="caution">
    <text evidence="7">The sequence shown here is derived from an EMBL/GenBank/DDBJ whole genome shotgun (WGS) entry which is preliminary data.</text>
</comment>
<keyword evidence="4" id="KW-0645">Protease</keyword>
<evidence type="ECO:0000259" key="6">
    <source>
        <dbReference type="PROSITE" id="PS51767"/>
    </source>
</evidence>
<dbReference type="CDD" id="cd05471">
    <property type="entry name" value="pepsin_like"/>
    <property type="match status" value="1"/>
</dbReference>
<evidence type="ECO:0000256" key="5">
    <source>
        <dbReference type="SAM" id="SignalP"/>
    </source>
</evidence>
<dbReference type="InterPro" id="IPR001969">
    <property type="entry name" value="Aspartic_peptidase_AS"/>
</dbReference>
<dbReference type="PANTHER" id="PTHR47966:SF51">
    <property type="entry name" value="BETA-SITE APP-CLEAVING ENZYME, ISOFORM A-RELATED"/>
    <property type="match status" value="1"/>
</dbReference>
<feature type="chain" id="PRO_5042280148" evidence="5">
    <location>
        <begin position="19"/>
        <end position="406"/>
    </location>
</feature>
<dbReference type="PRINTS" id="PR00792">
    <property type="entry name" value="PEPSIN"/>
</dbReference>
<sequence length="406" mass="42003">MPALTLLPSILLALRVAAGPVLVEDNFISLPISRRFNFTGTKTVHQNDLARVAAFKNGGAKASRAVVSEPVSNQVVTYIASVGVGSPATTYQLIVDTGSSNTWVGATQKYVVTSTSTKTTQSVSVTYGSGSFSGTEYTDQVTLAPGLVIAKQSIGVASKSSGFSGVDGILGIGPVDLTEGTLTKSTSTLIPTVTDNLFGQGTITNDLIGISFEPTTSEDDNNGSIAFGGTDSSKFTGSIAFTPLTTTSPAREYWGINQAITYGTSGTSILASTAGIVDTGTTLVLIASNAFTKYKAATGGVLDSTTGLLKLTATQFANLQNLNFVISGTTYALTPNAQIFPRSLNTQIGGTSTGIYLIVADLGSNSGEGLDFINGYAFLERFYSVFDTANKQVGFATTPFTTATTN</sequence>
<dbReference type="AlphaFoldDB" id="A0AAD7KIZ6"/>
<evidence type="ECO:0000256" key="2">
    <source>
        <dbReference type="ARBA" id="ARBA00022750"/>
    </source>
</evidence>
<keyword evidence="5" id="KW-0732">Signal</keyword>
<feature type="active site" evidence="3">
    <location>
        <position position="96"/>
    </location>
</feature>
<evidence type="ECO:0000256" key="3">
    <source>
        <dbReference type="PIRSR" id="PIRSR601461-1"/>
    </source>
</evidence>
<reference evidence="7" key="1">
    <citation type="submission" date="2023-03" db="EMBL/GenBank/DDBJ databases">
        <title>Massive genome expansion in bonnet fungi (Mycena s.s.) driven by repeated elements and novel gene families across ecological guilds.</title>
        <authorList>
            <consortium name="Lawrence Berkeley National Laboratory"/>
            <person name="Harder C.B."/>
            <person name="Miyauchi S."/>
            <person name="Viragh M."/>
            <person name="Kuo A."/>
            <person name="Thoen E."/>
            <person name="Andreopoulos B."/>
            <person name="Lu D."/>
            <person name="Skrede I."/>
            <person name="Drula E."/>
            <person name="Henrissat B."/>
            <person name="Morin E."/>
            <person name="Kohler A."/>
            <person name="Barry K."/>
            <person name="LaButti K."/>
            <person name="Morin E."/>
            <person name="Salamov A."/>
            <person name="Lipzen A."/>
            <person name="Mereny Z."/>
            <person name="Hegedus B."/>
            <person name="Baldrian P."/>
            <person name="Stursova M."/>
            <person name="Weitz H."/>
            <person name="Taylor A."/>
            <person name="Grigoriev I.V."/>
            <person name="Nagy L.G."/>
            <person name="Martin F."/>
            <person name="Kauserud H."/>
        </authorList>
    </citation>
    <scope>NUCLEOTIDE SEQUENCE</scope>
    <source>
        <strain evidence="7">CBHHK182m</strain>
    </source>
</reference>
<evidence type="ECO:0000313" key="7">
    <source>
        <dbReference type="EMBL" id="KAJ7786608.1"/>
    </source>
</evidence>
<dbReference type="EMBL" id="JARKIB010000001">
    <property type="protein sequence ID" value="KAJ7786608.1"/>
    <property type="molecule type" value="Genomic_DNA"/>
</dbReference>
<dbReference type="Pfam" id="PF00026">
    <property type="entry name" value="Asp"/>
    <property type="match status" value="1"/>
</dbReference>
<protein>
    <submittedName>
        <fullName evidence="7">Aspartic peptidase A1</fullName>
    </submittedName>
</protein>
<evidence type="ECO:0000313" key="8">
    <source>
        <dbReference type="Proteomes" id="UP001215598"/>
    </source>
</evidence>
<dbReference type="InterPro" id="IPR021109">
    <property type="entry name" value="Peptidase_aspartic_dom_sf"/>
</dbReference>
<accession>A0AAD7KIZ6</accession>
<dbReference type="Gene3D" id="2.40.70.10">
    <property type="entry name" value="Acid Proteases"/>
    <property type="match status" value="2"/>
</dbReference>
<dbReference type="PROSITE" id="PS51767">
    <property type="entry name" value="PEPTIDASE_A1"/>
    <property type="match status" value="1"/>
</dbReference>
<dbReference type="SUPFAM" id="SSF50630">
    <property type="entry name" value="Acid proteases"/>
    <property type="match status" value="1"/>
</dbReference>
<gene>
    <name evidence="7" type="ORF">B0H16DRAFT_1657849</name>
</gene>
<organism evidence="7 8">
    <name type="scientific">Mycena metata</name>
    <dbReference type="NCBI Taxonomy" id="1033252"/>
    <lineage>
        <taxon>Eukaryota</taxon>
        <taxon>Fungi</taxon>
        <taxon>Dikarya</taxon>
        <taxon>Basidiomycota</taxon>
        <taxon>Agaricomycotina</taxon>
        <taxon>Agaricomycetes</taxon>
        <taxon>Agaricomycetidae</taxon>
        <taxon>Agaricales</taxon>
        <taxon>Marasmiineae</taxon>
        <taxon>Mycenaceae</taxon>
        <taxon>Mycena</taxon>
    </lineage>
</organism>
<dbReference type="GO" id="GO:0004190">
    <property type="term" value="F:aspartic-type endopeptidase activity"/>
    <property type="evidence" value="ECO:0007669"/>
    <property type="project" value="UniProtKB-KW"/>
</dbReference>
<feature type="active site" evidence="3">
    <location>
        <position position="278"/>
    </location>
</feature>
<dbReference type="InterPro" id="IPR033121">
    <property type="entry name" value="PEPTIDASE_A1"/>
</dbReference>
<evidence type="ECO:0000256" key="1">
    <source>
        <dbReference type="ARBA" id="ARBA00007447"/>
    </source>
</evidence>
<dbReference type="Proteomes" id="UP001215598">
    <property type="component" value="Unassembled WGS sequence"/>
</dbReference>
<dbReference type="GO" id="GO:0006508">
    <property type="term" value="P:proteolysis"/>
    <property type="evidence" value="ECO:0007669"/>
    <property type="project" value="UniProtKB-KW"/>
</dbReference>
<name>A0AAD7KIZ6_9AGAR</name>
<dbReference type="PROSITE" id="PS00141">
    <property type="entry name" value="ASP_PROTEASE"/>
    <property type="match status" value="2"/>
</dbReference>
<feature type="domain" description="Peptidase A1" evidence="6">
    <location>
        <begin position="78"/>
        <end position="396"/>
    </location>
</feature>
<keyword evidence="8" id="KW-1185">Reference proteome</keyword>
<comment type="similarity">
    <text evidence="1 4">Belongs to the peptidase A1 family.</text>
</comment>
<keyword evidence="2 4" id="KW-0064">Aspartyl protease</keyword>
<proteinExistence type="inferred from homology"/>
<feature type="signal peptide" evidence="5">
    <location>
        <begin position="1"/>
        <end position="18"/>
    </location>
</feature>
<keyword evidence="4" id="KW-0378">Hydrolase</keyword>
<evidence type="ECO:0000256" key="4">
    <source>
        <dbReference type="RuleBase" id="RU000454"/>
    </source>
</evidence>
<dbReference type="InterPro" id="IPR034164">
    <property type="entry name" value="Pepsin-like_dom"/>
</dbReference>
<dbReference type="PANTHER" id="PTHR47966">
    <property type="entry name" value="BETA-SITE APP-CLEAVING ENZYME, ISOFORM A-RELATED"/>
    <property type="match status" value="1"/>
</dbReference>
<dbReference type="InterPro" id="IPR001461">
    <property type="entry name" value="Aspartic_peptidase_A1"/>
</dbReference>